<evidence type="ECO:0000256" key="1">
    <source>
        <dbReference type="ARBA" id="ARBA00005125"/>
    </source>
</evidence>
<protein>
    <submittedName>
        <fullName evidence="4">CDP-glucose 4,6-dehydratase</fullName>
    </submittedName>
</protein>
<evidence type="ECO:0000256" key="2">
    <source>
        <dbReference type="ARBA" id="ARBA00007637"/>
    </source>
</evidence>
<dbReference type="OrthoDB" id="9801785at2"/>
<dbReference type="Pfam" id="PF01370">
    <property type="entry name" value="Epimerase"/>
    <property type="match status" value="1"/>
</dbReference>
<dbReference type="RefSeq" id="WP_109921445.1">
    <property type="nucleotide sequence ID" value="NZ_QGLF01000003.1"/>
</dbReference>
<organism evidence="4 5">
    <name type="scientific">Zavarzinia compransoris</name>
    <dbReference type="NCBI Taxonomy" id="1264899"/>
    <lineage>
        <taxon>Bacteria</taxon>
        <taxon>Pseudomonadati</taxon>
        <taxon>Pseudomonadota</taxon>
        <taxon>Alphaproteobacteria</taxon>
        <taxon>Rhodospirillales</taxon>
        <taxon>Zavarziniaceae</taxon>
        <taxon>Zavarzinia</taxon>
    </lineage>
</organism>
<dbReference type="Gene3D" id="3.40.50.720">
    <property type="entry name" value="NAD(P)-binding Rossmann-like Domain"/>
    <property type="match status" value="1"/>
</dbReference>
<name>A0A317E2H1_9PROT</name>
<dbReference type="PANTHER" id="PTHR43000">
    <property type="entry name" value="DTDP-D-GLUCOSE 4,6-DEHYDRATASE-RELATED"/>
    <property type="match status" value="1"/>
</dbReference>
<reference evidence="5" key="1">
    <citation type="submission" date="2018-05" db="EMBL/GenBank/DDBJ databases">
        <title>Zavarzinia sp. HR-AS.</title>
        <authorList>
            <person name="Lee Y."/>
            <person name="Jeon C.O."/>
        </authorList>
    </citation>
    <scope>NUCLEOTIDE SEQUENCE [LARGE SCALE GENOMIC DNA]</scope>
    <source>
        <strain evidence="5">DSM 1231</strain>
    </source>
</reference>
<dbReference type="SUPFAM" id="SSF51735">
    <property type="entry name" value="NAD(P)-binding Rossmann-fold domains"/>
    <property type="match status" value="1"/>
</dbReference>
<evidence type="ECO:0000259" key="3">
    <source>
        <dbReference type="Pfam" id="PF01370"/>
    </source>
</evidence>
<evidence type="ECO:0000313" key="5">
    <source>
        <dbReference type="Proteomes" id="UP000246077"/>
    </source>
</evidence>
<dbReference type="InterPro" id="IPR013445">
    <property type="entry name" value="CDP_4_6_deHydtase"/>
</dbReference>
<comment type="similarity">
    <text evidence="2">Belongs to the NAD(P)-dependent epimerase/dehydratase family.</text>
</comment>
<sequence length="354" mass="37542">MSGGHPDPALWAGRRVLLTGHTGFKGAWAALWLERLGARVTGLALPAEELSLYTLAQVGRSLESHVADLRDPAAVERVVQAADPEIVLHLAAQPIVRRSLAEPVETFATNVMGTVHLLDSLRRARGLRALLVVTSDKVYANAEDGRAFAETDRLGGKDPYSASKAACEIAVQAMAQSFLARNGVRVATARGGNVVGGGDFAEDRLVPDAVRAVRAGRALVLRHPEATRPWQHVLDCLAGYFAMAEALLAGTDLPPALNFGPLPGTDVTVGALARSILKALGGDGDYVHQPVPGSVEMTALAIDSALARRVLGWHDRLAGERLAKATADWYRAWIEGADARALTLSQIASFEALP</sequence>
<feature type="domain" description="NAD-dependent epimerase/dehydratase" evidence="3">
    <location>
        <begin position="16"/>
        <end position="246"/>
    </location>
</feature>
<dbReference type="Proteomes" id="UP000246077">
    <property type="component" value="Unassembled WGS sequence"/>
</dbReference>
<evidence type="ECO:0000313" key="4">
    <source>
        <dbReference type="EMBL" id="PWR20801.1"/>
    </source>
</evidence>
<dbReference type="InterPro" id="IPR036291">
    <property type="entry name" value="NAD(P)-bd_dom_sf"/>
</dbReference>
<comment type="caution">
    <text evidence="4">The sequence shown here is derived from an EMBL/GenBank/DDBJ whole genome shotgun (WGS) entry which is preliminary data.</text>
</comment>
<keyword evidence="5" id="KW-1185">Reference proteome</keyword>
<dbReference type="EMBL" id="QGLF01000003">
    <property type="protein sequence ID" value="PWR20801.1"/>
    <property type="molecule type" value="Genomic_DNA"/>
</dbReference>
<accession>A0A317E2H1</accession>
<dbReference type="InterPro" id="IPR001509">
    <property type="entry name" value="Epimerase_deHydtase"/>
</dbReference>
<gene>
    <name evidence="4" type="primary">rfbG</name>
    <name evidence="4" type="ORF">DKG75_12475</name>
</gene>
<proteinExistence type="inferred from homology"/>
<dbReference type="NCBIfam" id="TIGR02622">
    <property type="entry name" value="CDP_4_6_dhtase"/>
    <property type="match status" value="1"/>
</dbReference>
<comment type="pathway">
    <text evidence="1">Bacterial outer membrane biogenesis; LPS O-antigen biosynthesis.</text>
</comment>
<dbReference type="AlphaFoldDB" id="A0A317E2H1"/>
<dbReference type="Gene3D" id="3.90.25.10">
    <property type="entry name" value="UDP-galactose 4-epimerase, domain 1"/>
    <property type="match status" value="1"/>
</dbReference>